<dbReference type="KEGG" id="vpy:HZI73_01070"/>
<proteinExistence type="predicted"/>
<dbReference type="Pfam" id="PF13416">
    <property type="entry name" value="SBP_bac_8"/>
    <property type="match status" value="1"/>
</dbReference>
<evidence type="ECO:0000256" key="1">
    <source>
        <dbReference type="SAM" id="MobiDB-lite"/>
    </source>
</evidence>
<feature type="signal peptide" evidence="2">
    <location>
        <begin position="1"/>
        <end position="17"/>
    </location>
</feature>
<dbReference type="InterPro" id="IPR006059">
    <property type="entry name" value="SBP"/>
</dbReference>
<dbReference type="RefSeq" id="WP_212696430.1">
    <property type="nucleotide sequence ID" value="NZ_CP058649.1"/>
</dbReference>
<dbReference type="SUPFAM" id="SSF53850">
    <property type="entry name" value="Periplasmic binding protein-like II"/>
    <property type="match status" value="1"/>
</dbReference>
<accession>A0A8J8MGC9</accession>
<dbReference type="PANTHER" id="PTHR43649">
    <property type="entry name" value="ARABINOSE-BINDING PROTEIN-RELATED"/>
    <property type="match status" value="1"/>
</dbReference>
<evidence type="ECO:0000313" key="3">
    <source>
        <dbReference type="EMBL" id="QUI20971.1"/>
    </source>
</evidence>
<dbReference type="EMBL" id="CP058649">
    <property type="protein sequence ID" value="QUI20971.1"/>
    <property type="molecule type" value="Genomic_DNA"/>
</dbReference>
<evidence type="ECO:0000313" key="4">
    <source>
        <dbReference type="Proteomes" id="UP000683246"/>
    </source>
</evidence>
<dbReference type="Proteomes" id="UP000683246">
    <property type="component" value="Chromosome"/>
</dbReference>
<dbReference type="PANTHER" id="PTHR43649:SF12">
    <property type="entry name" value="DIACETYLCHITOBIOSE BINDING PROTEIN DASA"/>
    <property type="match status" value="1"/>
</dbReference>
<dbReference type="PROSITE" id="PS51257">
    <property type="entry name" value="PROKAR_LIPOPROTEIN"/>
    <property type="match status" value="1"/>
</dbReference>
<dbReference type="Gene3D" id="3.40.190.10">
    <property type="entry name" value="Periplasmic binding protein-like II"/>
    <property type="match status" value="2"/>
</dbReference>
<organism evidence="3 4">
    <name type="scientific">Vallitalea pronyensis</name>
    <dbReference type="NCBI Taxonomy" id="1348613"/>
    <lineage>
        <taxon>Bacteria</taxon>
        <taxon>Bacillati</taxon>
        <taxon>Bacillota</taxon>
        <taxon>Clostridia</taxon>
        <taxon>Lachnospirales</taxon>
        <taxon>Vallitaleaceae</taxon>
        <taxon>Vallitalea</taxon>
    </lineage>
</organism>
<sequence length="554" mass="63242">MKRIVMLLLVLVCLLSACTRDSGKKDMETGSEHADKGSSNGSENNDENDSVNPDEPGWKQDTSPVALDWYVHASWYTGEWGKSLVSKYITEKTGVDVNLVIPSGNENEMLNTLIASNNLPDIISIGFWEQNAKVLMESDMVHALNDLADTYDPYFFKVTADGSSAWYTYPDGNLYCYPNESYSPDQMTDDVLLKANQTFVVRKDIYEAIGEPDMRTPEGFLNGLQLAKDYAADQGLTILPFCFQGIGDMGSYAFESYIQNFLAIPFEEDGQLVDRFTHPEYIRWMKTFRQAFEKELITLEPFIDTAAQVEETINNAGYFAMLREWTSLEVANGLIHDQDPNRIYIAIDGPSNANLDKPLLYPGGVAGWMLTMISKNCENPDRAIRFLTYLISEEGQQDFFLGKKGETWDTIDGRDQLLPDMIDLLQKDYTKFTNDIGAVDTYWLMRNPVIVNKWRPEYPDYIKQMIEWTRDKVDTTQGLYDSIDPPADIDEGIMLQKIKRLWGRVLPELIMAESDEEFDTIWAEFIAERDALGFETVQAYRQMQLNDNKAKLNQ</sequence>
<feature type="region of interest" description="Disordered" evidence="1">
    <location>
        <begin position="22"/>
        <end position="59"/>
    </location>
</feature>
<gene>
    <name evidence="3" type="ORF">HZI73_01070</name>
</gene>
<reference evidence="3" key="1">
    <citation type="submission" date="2020-07" db="EMBL/GenBank/DDBJ databases">
        <title>Vallitalea pronyensis genome.</title>
        <authorList>
            <person name="Postec A."/>
        </authorList>
    </citation>
    <scope>NUCLEOTIDE SEQUENCE</scope>
    <source>
        <strain evidence="3">FatNI3</strain>
    </source>
</reference>
<keyword evidence="2" id="KW-0732">Signal</keyword>
<protein>
    <submittedName>
        <fullName evidence="3">Extracellular solute-binding protein</fullName>
    </submittedName>
</protein>
<feature type="chain" id="PRO_5039105349" evidence="2">
    <location>
        <begin position="18"/>
        <end position="554"/>
    </location>
</feature>
<dbReference type="AlphaFoldDB" id="A0A8J8MGC9"/>
<evidence type="ECO:0000256" key="2">
    <source>
        <dbReference type="SAM" id="SignalP"/>
    </source>
</evidence>
<feature type="compositionally biased region" description="Basic and acidic residues" evidence="1">
    <location>
        <begin position="22"/>
        <end position="36"/>
    </location>
</feature>
<keyword evidence="4" id="KW-1185">Reference proteome</keyword>
<name>A0A8J8MGC9_9FIRM</name>
<dbReference type="InterPro" id="IPR050490">
    <property type="entry name" value="Bact_solute-bd_prot1"/>
</dbReference>